<keyword evidence="3" id="KW-1185">Reference proteome</keyword>
<feature type="domain" description="Protein kinase" evidence="1">
    <location>
        <begin position="1"/>
        <end position="55"/>
    </location>
</feature>
<organism evidence="2 3">
    <name type="scientific">Lentinula lateritia</name>
    <dbReference type="NCBI Taxonomy" id="40482"/>
    <lineage>
        <taxon>Eukaryota</taxon>
        <taxon>Fungi</taxon>
        <taxon>Dikarya</taxon>
        <taxon>Basidiomycota</taxon>
        <taxon>Agaricomycotina</taxon>
        <taxon>Agaricomycetes</taxon>
        <taxon>Agaricomycetidae</taxon>
        <taxon>Agaricales</taxon>
        <taxon>Marasmiineae</taxon>
        <taxon>Omphalotaceae</taxon>
        <taxon>Lentinula</taxon>
    </lineage>
</organism>
<dbReference type="Proteomes" id="UP001150217">
    <property type="component" value="Unassembled WGS sequence"/>
</dbReference>
<accession>A0ABQ8VWM1</accession>
<dbReference type="InterPro" id="IPR011009">
    <property type="entry name" value="Kinase-like_dom_sf"/>
</dbReference>
<dbReference type="SUPFAM" id="SSF56112">
    <property type="entry name" value="Protein kinase-like (PK-like)"/>
    <property type="match status" value="1"/>
</dbReference>
<reference evidence="2" key="1">
    <citation type="submission" date="2022-08" db="EMBL/GenBank/DDBJ databases">
        <title>A Global Phylogenomic Analysis of the Shiitake Genus Lentinula.</title>
        <authorList>
            <consortium name="DOE Joint Genome Institute"/>
            <person name="Sierra-Patev S."/>
            <person name="Min B."/>
            <person name="Naranjo-Ortiz M."/>
            <person name="Looney B."/>
            <person name="Konkel Z."/>
            <person name="Slot J.C."/>
            <person name="Sakamoto Y."/>
            <person name="Steenwyk J.L."/>
            <person name="Rokas A."/>
            <person name="Carro J."/>
            <person name="Camarero S."/>
            <person name="Ferreira P."/>
            <person name="Molpeceres G."/>
            <person name="Ruiz-Duenas F.J."/>
            <person name="Serrano A."/>
            <person name="Henrissat B."/>
            <person name="Drula E."/>
            <person name="Hughes K.W."/>
            <person name="Mata J.L."/>
            <person name="Ishikawa N.K."/>
            <person name="Vargas-Isla R."/>
            <person name="Ushijima S."/>
            <person name="Smith C.A."/>
            <person name="Ahrendt S."/>
            <person name="Andreopoulos W."/>
            <person name="He G."/>
            <person name="Labutti K."/>
            <person name="Lipzen A."/>
            <person name="Ng V."/>
            <person name="Riley R."/>
            <person name="Sandor L."/>
            <person name="Barry K."/>
            <person name="Martinez A.T."/>
            <person name="Xiao Y."/>
            <person name="Gibbons J.G."/>
            <person name="Terashima K."/>
            <person name="Grigoriev I.V."/>
            <person name="Hibbett D.S."/>
        </authorList>
    </citation>
    <scope>NUCLEOTIDE SEQUENCE</scope>
    <source>
        <strain evidence="2">RHP3577 ss4</strain>
    </source>
</reference>
<dbReference type="EMBL" id="JANVFT010000004">
    <property type="protein sequence ID" value="KAJ4500779.1"/>
    <property type="molecule type" value="Genomic_DNA"/>
</dbReference>
<evidence type="ECO:0000313" key="2">
    <source>
        <dbReference type="EMBL" id="KAJ4500779.1"/>
    </source>
</evidence>
<dbReference type="InterPro" id="IPR040976">
    <property type="entry name" value="Pkinase_fungal"/>
</dbReference>
<sequence length="55" mass="6379">MLSVSGHPREFAQVFYDVLQIHQWSYECVGILHRDLSSGNIIMSSDARMARYMEC</sequence>
<proteinExistence type="predicted"/>
<name>A0ABQ8VWM1_9AGAR</name>
<evidence type="ECO:0000259" key="1">
    <source>
        <dbReference type="PROSITE" id="PS50011"/>
    </source>
</evidence>
<comment type="caution">
    <text evidence="2">The sequence shown here is derived from an EMBL/GenBank/DDBJ whole genome shotgun (WGS) entry which is preliminary data.</text>
</comment>
<gene>
    <name evidence="2" type="ORF">C8R41DRAFT_808912</name>
</gene>
<dbReference type="Pfam" id="PF17667">
    <property type="entry name" value="Pkinase_fungal"/>
    <property type="match status" value="1"/>
</dbReference>
<evidence type="ECO:0000313" key="3">
    <source>
        <dbReference type="Proteomes" id="UP001150217"/>
    </source>
</evidence>
<protein>
    <recommendedName>
        <fullName evidence="1">Protein kinase domain-containing protein</fullName>
    </recommendedName>
</protein>
<dbReference type="InterPro" id="IPR008266">
    <property type="entry name" value="Tyr_kinase_AS"/>
</dbReference>
<dbReference type="PROSITE" id="PS00109">
    <property type="entry name" value="PROTEIN_KINASE_TYR"/>
    <property type="match status" value="1"/>
</dbReference>
<dbReference type="PROSITE" id="PS50011">
    <property type="entry name" value="PROTEIN_KINASE_DOM"/>
    <property type="match status" value="1"/>
</dbReference>
<dbReference type="InterPro" id="IPR000719">
    <property type="entry name" value="Prot_kinase_dom"/>
</dbReference>